<accession>A0A8I3WUE0</accession>
<name>A0A8I3WUE0_CALJA</name>
<evidence type="ECO:0000313" key="2">
    <source>
        <dbReference type="Ensembl" id="ENSCJAP00000087173.1"/>
    </source>
</evidence>
<evidence type="ECO:0008006" key="4">
    <source>
        <dbReference type="Google" id="ProtNLM"/>
    </source>
</evidence>
<protein>
    <recommendedName>
        <fullName evidence="4">Secreted protein</fullName>
    </recommendedName>
</protein>
<organism evidence="2 3">
    <name type="scientific">Callithrix jacchus</name>
    <name type="common">White-tufted-ear marmoset</name>
    <name type="synonym">Simia Jacchus</name>
    <dbReference type="NCBI Taxonomy" id="9483"/>
    <lineage>
        <taxon>Eukaryota</taxon>
        <taxon>Metazoa</taxon>
        <taxon>Chordata</taxon>
        <taxon>Craniata</taxon>
        <taxon>Vertebrata</taxon>
        <taxon>Euteleostomi</taxon>
        <taxon>Mammalia</taxon>
        <taxon>Eutheria</taxon>
        <taxon>Euarchontoglires</taxon>
        <taxon>Primates</taxon>
        <taxon>Haplorrhini</taxon>
        <taxon>Platyrrhini</taxon>
        <taxon>Cebidae</taxon>
        <taxon>Callitrichinae</taxon>
        <taxon>Callithrix</taxon>
        <taxon>Callithrix</taxon>
    </lineage>
</organism>
<dbReference type="PANTHER" id="PTHR12138:SF162">
    <property type="entry name" value="CHROMOSOME UNDETERMINED SCAFFOLD_275, WHOLE GENOME SHOTGUN SEQUENCE"/>
    <property type="match status" value="1"/>
</dbReference>
<reference evidence="2 3" key="1">
    <citation type="submission" date="2009-03" db="EMBL/GenBank/DDBJ databases">
        <authorList>
            <person name="Warren W."/>
            <person name="Ye L."/>
            <person name="Minx P."/>
            <person name="Worley K."/>
            <person name="Gibbs R."/>
            <person name="Wilson R.K."/>
        </authorList>
    </citation>
    <scope>NUCLEOTIDE SEQUENCE [LARGE SCALE GENOMIC DNA]</scope>
</reference>
<dbReference type="GeneTree" id="ENSGT00940000166898"/>
<dbReference type="Ensembl" id="ENSCJAT00000144800.1">
    <property type="protein sequence ID" value="ENSCJAP00000087173.1"/>
    <property type="gene ID" value="ENSCJAG00000074406.1"/>
</dbReference>
<keyword evidence="3" id="KW-1185">Reference proteome</keyword>
<dbReference type="AlphaFoldDB" id="A0A8I3WUE0"/>
<feature type="chain" id="PRO_5035286489" description="Secreted protein" evidence="1">
    <location>
        <begin position="26"/>
        <end position="86"/>
    </location>
</feature>
<proteinExistence type="predicted"/>
<feature type="signal peptide" evidence="1">
    <location>
        <begin position="1"/>
        <end position="25"/>
    </location>
</feature>
<reference evidence="2" key="2">
    <citation type="submission" date="2025-08" db="UniProtKB">
        <authorList>
            <consortium name="Ensembl"/>
        </authorList>
    </citation>
    <scope>IDENTIFICATION</scope>
</reference>
<evidence type="ECO:0000256" key="1">
    <source>
        <dbReference type="SAM" id="SignalP"/>
    </source>
</evidence>
<dbReference type="PANTHER" id="PTHR12138">
    <property type="entry name" value="PRIMATE-EXPANDED PROTEIN FAMILY"/>
    <property type="match status" value="1"/>
</dbReference>
<sequence>SIPRARPPYLTYFFSFFLFFLRSRAVAPRLEYSGVTPAHCNLCLPGSSDSPASASQVAGTTGTHHHLASFCIFSRDGILLHWPGWS</sequence>
<evidence type="ECO:0000313" key="3">
    <source>
        <dbReference type="Proteomes" id="UP000008225"/>
    </source>
</evidence>
<keyword evidence="1" id="KW-0732">Signal</keyword>
<dbReference type="Proteomes" id="UP000008225">
    <property type="component" value="Chromosome 21"/>
</dbReference>
<reference evidence="2" key="3">
    <citation type="submission" date="2025-09" db="UniProtKB">
        <authorList>
            <consortium name="Ensembl"/>
        </authorList>
    </citation>
    <scope>IDENTIFICATION</scope>
</reference>